<reference evidence="1" key="1">
    <citation type="submission" date="2014-11" db="EMBL/GenBank/DDBJ databases">
        <authorList>
            <person name="Amaro Gonzalez C."/>
        </authorList>
    </citation>
    <scope>NUCLEOTIDE SEQUENCE</scope>
</reference>
<dbReference type="EMBL" id="GBXM01032616">
    <property type="protein sequence ID" value="JAH75961.1"/>
    <property type="molecule type" value="Transcribed_RNA"/>
</dbReference>
<sequence>MISSCVYELTQMSVTQIRYYFP</sequence>
<dbReference type="AlphaFoldDB" id="A0A0E9VD79"/>
<name>A0A0E9VD79_ANGAN</name>
<protein>
    <submittedName>
        <fullName evidence="1">Uncharacterized protein</fullName>
    </submittedName>
</protein>
<accession>A0A0E9VD79</accession>
<reference evidence="1" key="2">
    <citation type="journal article" date="2015" name="Fish Shellfish Immunol.">
        <title>Early steps in the European eel (Anguilla anguilla)-Vibrio vulnificus interaction in the gills: Role of the RtxA13 toxin.</title>
        <authorList>
            <person name="Callol A."/>
            <person name="Pajuelo D."/>
            <person name="Ebbesson L."/>
            <person name="Teles M."/>
            <person name="MacKenzie S."/>
            <person name="Amaro C."/>
        </authorList>
    </citation>
    <scope>NUCLEOTIDE SEQUENCE</scope>
</reference>
<evidence type="ECO:0000313" key="1">
    <source>
        <dbReference type="EMBL" id="JAH75961.1"/>
    </source>
</evidence>
<proteinExistence type="predicted"/>
<organism evidence="1">
    <name type="scientific">Anguilla anguilla</name>
    <name type="common">European freshwater eel</name>
    <name type="synonym">Muraena anguilla</name>
    <dbReference type="NCBI Taxonomy" id="7936"/>
    <lineage>
        <taxon>Eukaryota</taxon>
        <taxon>Metazoa</taxon>
        <taxon>Chordata</taxon>
        <taxon>Craniata</taxon>
        <taxon>Vertebrata</taxon>
        <taxon>Euteleostomi</taxon>
        <taxon>Actinopterygii</taxon>
        <taxon>Neopterygii</taxon>
        <taxon>Teleostei</taxon>
        <taxon>Anguilliformes</taxon>
        <taxon>Anguillidae</taxon>
        <taxon>Anguilla</taxon>
    </lineage>
</organism>